<dbReference type="AlphaFoldDB" id="A0A146KAG5"/>
<reference evidence="1" key="1">
    <citation type="submission" date="2015-07" db="EMBL/GenBank/DDBJ databases">
        <title>Adaptation to a free-living lifestyle via gene acquisitions in the diplomonad Trepomonas sp. PC1.</title>
        <authorList>
            <person name="Xu F."/>
            <person name="Jerlstrom-Hultqvist J."/>
            <person name="Kolisko M."/>
            <person name="Simpson A.G.B."/>
            <person name="Roger A.J."/>
            <person name="Svard S.G."/>
            <person name="Andersson J.O."/>
        </authorList>
    </citation>
    <scope>NUCLEOTIDE SEQUENCE</scope>
    <source>
        <strain evidence="1">PC1</strain>
    </source>
</reference>
<gene>
    <name evidence="1" type="ORF">TPC1_15512</name>
</gene>
<organism evidence="1">
    <name type="scientific">Trepomonas sp. PC1</name>
    <dbReference type="NCBI Taxonomy" id="1076344"/>
    <lineage>
        <taxon>Eukaryota</taxon>
        <taxon>Metamonada</taxon>
        <taxon>Diplomonadida</taxon>
        <taxon>Hexamitidae</taxon>
        <taxon>Hexamitinae</taxon>
        <taxon>Trepomonas</taxon>
    </lineage>
</organism>
<sequence>QKLFLQQFAGALQEFINQIIFPQQTWTKYPESIHYDNIEYQLCYLTLNPNEQQLNTTQYGTSIVAAEKSSVTNLPRMNKQEASILQYFGIEKAMTLHPTHNNKIASVLNPLMAKTMPKEQSVKTLKTLFMMAMKRAGLPDNIPILVFSQPPYGQSNQVTVSGYCAGHHFAGIVSGGNIRTSYGTGSLQPVHDVNKSKATFIQSTDEIFDQIQLSKSKEPIGLLCVPLISKFYESSVREIYQKNLVKSVVIGEDLSESTTFNDFQQLTLKQIMALIQSKKLKVKQLQLNYLDTDENQNIYLNFDKIPNQNQKHPYVSHIMSRYIRSFPTLLYGPLAIQNEQLESTFKGAWEIYRHLPKIAKQRGTAVESIAFHTVANVSISDREVYSMSKVIAQELIQIFEQKIVESQNSFVNQFLVQRQKDFQFLRQVGEKYRQFSNLLLSIPISSALQQLCFSCHFGTAAIGSFDGDCADINEAMVWAFNSIHDLDSTKNSVLSNKINDLVINLQQDPSGKQINTELAVLLFGYVLQDKETFNQNGLEGEQLNPNLFFKEFKISQNQRQLHFYKQQYQRQSRFCHYGCIMCRLGQVLIGLSYSDGKGFIEQFINKLPELTRTKKELFDFGERFDVNRHSIIYQKLISIGHVIQAQKIWDESQKIVPYLIATHDQVQIVYDQYIKLKSFEPFTDSKLYLAIAYYICQCAKQSNFQQPSFIHELIKFVIQEQPVSSQFREQVNFNGQISKKDKDYVLQIDDLGSNLFYPYDNKFVIPFMIFVYNKMINQLARDQNYLAEFEQYLTKKIVDNYQKSLQTYLTFFQATVDPAYMQMLAITGYLQCTPLENQLLKLQLYNFNLGDYFTDPSPKNLIQITTDLPVLISAEREVKVLFDQNYLAAGKLIDLGTLNKIFNQIGNQDSVFASQQLLKQLLKVDFEKAALISTGFCMLDGEEREQVLRKCKEFGLIPTAWELVLNSISPNQINNLPHRFYGQFLGFKLEKDIFYPQFQNLVGCGLVETVPFRGFQQ</sequence>
<evidence type="ECO:0000313" key="1">
    <source>
        <dbReference type="EMBL" id="JAP92516.1"/>
    </source>
</evidence>
<name>A0A146KAG5_9EUKA</name>
<proteinExistence type="predicted"/>
<dbReference type="EMBL" id="GDID01004090">
    <property type="protein sequence ID" value="JAP92516.1"/>
    <property type="molecule type" value="Transcribed_RNA"/>
</dbReference>
<accession>A0A146KAG5</accession>
<protein>
    <submittedName>
        <fullName evidence="1">Uncharacterized protein</fullName>
    </submittedName>
</protein>
<feature type="non-terminal residue" evidence="1">
    <location>
        <position position="1"/>
    </location>
</feature>